<sequence length="316" mass="35147">MGSMEDDAALPFMCGVEEPARLQYDWGSRVPLGTYIVQQMADRARVSATDVPESLYGRIDPDALEDLFRPLVDGTPRANGEVTFTFAGHYVTVSSDGTIEIESELGRLKRSGGNVLLTGDVPADVFDELSAQFLGEPEYGRTHLFALYGRDTDTARGRLERATADTDHAHILTYEAAVRSATEVRPQNRQNRPSVTPVVGSLDEFETAIVDDIFELQYRQKGFEPGQLRFCFDSLQFLSEEKSASSVEEFVRDVTKTVEDVSGLGQYLFPGAYDSAPVRAVEPLFDGTIELKVGARGPMQRWHLHDTDYTTTWFPL</sequence>
<protein>
    <recommendedName>
        <fullName evidence="1">Halobacterial output domain-containing protein</fullName>
    </recommendedName>
</protein>
<dbReference type="EMBL" id="AEMG01000007">
    <property type="protein sequence ID" value="EFW92476.1"/>
    <property type="molecule type" value="Genomic_DNA"/>
</dbReference>
<feature type="domain" description="Halobacterial output" evidence="1">
    <location>
        <begin position="31"/>
        <end position="102"/>
    </location>
</feature>
<dbReference type="PATRIC" id="fig|797209.4.peg.1839"/>
<dbReference type="OrthoDB" id="252760at2157"/>
<dbReference type="Proteomes" id="UP000003751">
    <property type="component" value="Unassembled WGS sequence"/>
</dbReference>
<proteinExistence type="predicted"/>
<name>E7QSR7_HALPU</name>
<evidence type="ECO:0000259" key="1">
    <source>
        <dbReference type="Pfam" id="PF18545"/>
    </source>
</evidence>
<dbReference type="Pfam" id="PF24336">
    <property type="entry name" value="DUF7504"/>
    <property type="match status" value="1"/>
</dbReference>
<evidence type="ECO:0000313" key="3">
    <source>
        <dbReference type="Proteomes" id="UP000003751"/>
    </source>
</evidence>
<reference evidence="2 3" key="1">
    <citation type="journal article" date="2014" name="ISME J.">
        <title>Trehalose/2-sulfotrehalose biosynthesis and glycine-betaine uptake are widely spread mechanisms for osmoadaptation in the Halobacteriales.</title>
        <authorList>
            <person name="Youssef N.H."/>
            <person name="Savage-Ashlock K.N."/>
            <person name="McCully A.L."/>
            <person name="Luedtke B."/>
            <person name="Shaw E.I."/>
            <person name="Hoff W.D."/>
            <person name="Elshahed M.S."/>
        </authorList>
    </citation>
    <scope>NUCLEOTIDE SEQUENCE [LARGE SCALE GENOMIC DNA]</scope>
    <source>
        <strain evidence="2 3">DX253</strain>
    </source>
</reference>
<evidence type="ECO:0000313" key="2">
    <source>
        <dbReference type="EMBL" id="EFW92476.1"/>
    </source>
</evidence>
<comment type="caution">
    <text evidence="2">The sequence shown here is derived from an EMBL/GenBank/DDBJ whole genome shotgun (WGS) entry which is preliminary data.</text>
</comment>
<dbReference type="InterPro" id="IPR040624">
    <property type="entry name" value="HalOD1"/>
</dbReference>
<dbReference type="InterPro" id="IPR055927">
    <property type="entry name" value="DUF7504"/>
</dbReference>
<gene>
    <name evidence="2" type="ORF">ZOD2009_09213</name>
</gene>
<dbReference type="RefSeq" id="WP_007979081.1">
    <property type="nucleotide sequence ID" value="NZ_AQXI01000001.1"/>
</dbReference>
<dbReference type="STRING" id="797209.GCA_000376445_00459"/>
<dbReference type="eggNOG" id="arCOG02452">
    <property type="taxonomic scope" value="Archaea"/>
</dbReference>
<accession>E7QSR7</accession>
<dbReference type="eggNOG" id="arCOG08928">
    <property type="taxonomic scope" value="Archaea"/>
</dbReference>
<organism evidence="2 3">
    <name type="scientific">Haladaptatus paucihalophilus DX253</name>
    <dbReference type="NCBI Taxonomy" id="797209"/>
    <lineage>
        <taxon>Archaea</taxon>
        <taxon>Methanobacteriati</taxon>
        <taxon>Methanobacteriota</taxon>
        <taxon>Stenosarchaea group</taxon>
        <taxon>Halobacteria</taxon>
        <taxon>Halobacteriales</taxon>
        <taxon>Haladaptataceae</taxon>
        <taxon>Haladaptatus</taxon>
    </lineage>
</organism>
<dbReference type="Pfam" id="PF18545">
    <property type="entry name" value="HalOD1"/>
    <property type="match status" value="1"/>
</dbReference>
<dbReference type="AlphaFoldDB" id="E7QSR7"/>